<feature type="region of interest" description="Disordered" evidence="1">
    <location>
        <begin position="786"/>
        <end position="814"/>
    </location>
</feature>
<dbReference type="EnsemblMetazoa" id="XM_004927490.3">
    <property type="protein sequence ID" value="XP_004927547.2"/>
    <property type="gene ID" value="LOC101739407"/>
</dbReference>
<keyword evidence="2" id="KW-0472">Membrane</keyword>
<accession>A0A8R1WHJ4</accession>
<feature type="region of interest" description="Disordered" evidence="1">
    <location>
        <begin position="407"/>
        <end position="427"/>
    </location>
</feature>
<name>A0A8R1WHJ4_BOMMO</name>
<dbReference type="Proteomes" id="UP000005204">
    <property type="component" value="Unassembled WGS sequence"/>
</dbReference>
<sequence>MLICQVAESNSEGTKGSNYENVANSSSSEYKIANDMYEIMMRNQFDIHGDYPHRDLVILYKNIDVNTPNFENNVLRQKSNQRVETVVHDDDLDTDDSEISEINSAEDLHNVFMANKKRIDLLNNSALDTRLCHKHSDIEIQSSLASPTDRQFAFRDPFIKEQLKNFTLNCEATENSILPATLLDYICCKRLEDNYNFYMDNIIRYVQHTIEQLKRISNGDYLTDRAKEKWRNVDDTSKNDENNNMKVLATSTSIPLRVERKACGSMSSWDDIVHSEADVRSLSKILEKKIVVEIPKIICGSFKIISKTCANNLFISCNKQSQFLEEEDSRVDVVLKLERSKSGQVISNINSIMVLQIPKFPDTLALTYNKKDTLEYKSHDDAPKVVEVDQVLNTDCENIENSRETIESSDIENEDLSNDTRYSKNTNDMSDSTSIYSSVTQSISDVSYNKTSTSTKSSHNFLIPKELMVSMRNLDIQSLAEETGEEFPSDFNSTNINKKRSPTRVRIKSPYENKSYVLEEKKRKRLLEIREKREKRKMAMGEGCKVNKHKYSKGAIMPQPSNSVTKLSITNKSFYNSIYGHAVVLENNQQKGKNLKSSPNNSISNIPLGRLGEEQEIALLSSERNTKKYINRSFYLDDTETEMMYVDTKAHNGDENETNSTYNTIALTNFVTNYNVLSETNLSCSSIPNLAEKSDSSYKSKINQNKDSLIAPRNNILEKDIQIKNDEVNAVPTNSPNSVHGCVADRKKSSPTLECRRSIDKIYDLIPKLNKETSEKKIDVLLRNGKSESSTFQESDSGTSLKHQITSSNPSSYSLPKNEIEMEINKSHKNSEAIIPRVVISSKSQLPKYEGEKCKKNKKVVINPVSTVTDNPLKAISQLLHEIENIQITNKDKTETKMKKQELANLNVKNNARQTALKGRSRIDQPIKVSPQQNSTDKVVKVQTPASASRRPKPLTELSKNQPQALAMDKGKIENSVKKKLVDIIDEAKEARGEAVRGPPKFNSRLNTLAQPKKSYIQAHNEEYNTKYGRNITGDRLHRLAATPNCTKERIHSANLKNKPRCANIEGTLSVSAKAPSVPPLDRAARARRSTSCSPENIALRQNTHHNTQAFHIVTGNKTTKKMGDVESYVHTHFRNDTRKSAAKPMIAEQRSRVPLVPKDIDLDSLTSMNSLEESSKLGSKLHHLIDGMFHNSPPALSVLSEGLETSFMSKSDVISYNENKAMIDEKTSLGSDYPIGVLEDTNIVTAVEKVEKKDIAEAFYTVEPIDSGTQVDLLEKELYKQISSGTFKKNLRLKKLTLSPKQSLKQMIVLQSGDDGSLGAESLLSQSLKMKSTDKSIDLKLKPVLSKLQIDWDCLRFPMKITTIGYALPIFNRQQFCSELKQSKFIKGCREANIDNIVRFDSRQLSIVQGANHQYLKHHCDSLSKLTENNTLMDAVNVHCHDRDKETLPVSSEEIDYLSKQDKEKMKNYIDKNDITCHAVEPSSSVIPLNTLTINKFSDGNNDTEKAAKISPEREIREGASTEADIVDNTSSLDILVNLLNEIQKISECQTHMTKDNREHESKESVKKTDISNQQGCDKYFGKQSALTRFVHPRDVKSQPSIYTFYLNTGKSDRDTDDQGVMGGVVPKSNNKNDKGIIVDVKEYCTTSRLTDAPSIFRIATDHGTNITESFFDMFSQSSNHSLISFKNKADSQKHIVRIPLSDNTCLTTNRKVNSVQRKNKLNLNLITKCNEFKMNKNTSVRQLKSESKGHSELLTENAMMEFDPMIKMKRDILVTFYSILAITVFAALSLPEVLNV</sequence>
<feature type="region of interest" description="Disordered" evidence="1">
    <location>
        <begin position="913"/>
        <end position="964"/>
    </location>
</feature>
<feature type="compositionally biased region" description="Basic and acidic residues" evidence="1">
    <location>
        <begin position="1554"/>
        <end position="1571"/>
    </location>
</feature>
<reference evidence="3" key="2">
    <citation type="submission" date="2022-06" db="UniProtKB">
        <authorList>
            <consortium name="EnsemblMetazoa"/>
        </authorList>
    </citation>
    <scope>IDENTIFICATION</scope>
    <source>
        <strain evidence="3">p50T (Dazao)</strain>
    </source>
</reference>
<evidence type="ECO:0000256" key="2">
    <source>
        <dbReference type="SAM" id="Phobius"/>
    </source>
</evidence>
<dbReference type="KEGG" id="bmor:101739407"/>
<protein>
    <submittedName>
        <fullName evidence="3">Uncharacterized protein</fullName>
    </submittedName>
</protein>
<feature type="transmembrane region" description="Helical" evidence="2">
    <location>
        <begin position="1774"/>
        <end position="1792"/>
    </location>
</feature>
<feature type="region of interest" description="Disordered" evidence="1">
    <location>
        <begin position="1553"/>
        <end position="1572"/>
    </location>
</feature>
<evidence type="ECO:0000313" key="3">
    <source>
        <dbReference type="EnsemblMetazoa" id="XP_004927547.2"/>
    </source>
</evidence>
<evidence type="ECO:0000256" key="1">
    <source>
        <dbReference type="SAM" id="MobiDB-lite"/>
    </source>
</evidence>
<keyword evidence="4" id="KW-1185">Reference proteome</keyword>
<reference evidence="4" key="1">
    <citation type="journal article" date="2008" name="Insect Biochem. Mol. Biol.">
        <title>The genome of a lepidopteran model insect, the silkworm Bombyx mori.</title>
        <authorList>
            <consortium name="International Silkworm Genome Consortium"/>
        </authorList>
    </citation>
    <scope>NUCLEOTIDE SEQUENCE [LARGE SCALE GENOMIC DNA]</scope>
    <source>
        <strain evidence="4">p50T</strain>
    </source>
</reference>
<feature type="compositionally biased region" description="Polar residues" evidence="1">
    <location>
        <begin position="787"/>
        <end position="814"/>
    </location>
</feature>
<keyword evidence="2" id="KW-1133">Transmembrane helix</keyword>
<feature type="compositionally biased region" description="Acidic residues" evidence="1">
    <location>
        <begin position="407"/>
        <end position="417"/>
    </location>
</feature>
<organism evidence="3 4">
    <name type="scientific">Bombyx mori</name>
    <name type="common">Silk moth</name>
    <dbReference type="NCBI Taxonomy" id="7091"/>
    <lineage>
        <taxon>Eukaryota</taxon>
        <taxon>Metazoa</taxon>
        <taxon>Ecdysozoa</taxon>
        <taxon>Arthropoda</taxon>
        <taxon>Hexapoda</taxon>
        <taxon>Insecta</taxon>
        <taxon>Pterygota</taxon>
        <taxon>Neoptera</taxon>
        <taxon>Endopterygota</taxon>
        <taxon>Lepidoptera</taxon>
        <taxon>Glossata</taxon>
        <taxon>Ditrysia</taxon>
        <taxon>Bombycoidea</taxon>
        <taxon>Bombycidae</taxon>
        <taxon>Bombycinae</taxon>
        <taxon>Bombyx</taxon>
    </lineage>
</organism>
<evidence type="ECO:0000313" key="4">
    <source>
        <dbReference type="Proteomes" id="UP000005204"/>
    </source>
</evidence>
<dbReference type="GeneID" id="101739407"/>
<dbReference type="RefSeq" id="XP_004927547.2">
    <property type="nucleotide sequence ID" value="XM_004927490.4"/>
</dbReference>
<proteinExistence type="predicted"/>
<keyword evidence="2" id="KW-0812">Transmembrane</keyword>